<comment type="caution">
    <text evidence="2">The sequence shown here is derived from an EMBL/GenBank/DDBJ whole genome shotgun (WGS) entry which is preliminary data.</text>
</comment>
<evidence type="ECO:0000256" key="1">
    <source>
        <dbReference type="SAM" id="Phobius"/>
    </source>
</evidence>
<keyword evidence="1" id="KW-0812">Transmembrane</keyword>
<dbReference type="Proteomes" id="UP000619293">
    <property type="component" value="Unassembled WGS sequence"/>
</dbReference>
<keyword evidence="1" id="KW-0472">Membrane</keyword>
<reference evidence="2 3" key="1">
    <citation type="submission" date="2021-01" db="EMBL/GenBank/DDBJ databases">
        <title>Whole genome shotgun sequence of Catellatospora chokoriensis NBRC 107358.</title>
        <authorList>
            <person name="Komaki H."/>
            <person name="Tamura T."/>
        </authorList>
    </citation>
    <scope>NUCLEOTIDE SEQUENCE [LARGE SCALE GENOMIC DNA]</scope>
    <source>
        <strain evidence="2 3">NBRC 107358</strain>
    </source>
</reference>
<feature type="transmembrane region" description="Helical" evidence="1">
    <location>
        <begin position="41"/>
        <end position="61"/>
    </location>
</feature>
<accession>A0A8J3JZT5</accession>
<dbReference type="RefSeq" id="WP_191839585.1">
    <property type="nucleotide sequence ID" value="NZ_BAAALB010000009.1"/>
</dbReference>
<organism evidence="2 3">
    <name type="scientific">Catellatospora chokoriensis</name>
    <dbReference type="NCBI Taxonomy" id="310353"/>
    <lineage>
        <taxon>Bacteria</taxon>
        <taxon>Bacillati</taxon>
        <taxon>Actinomycetota</taxon>
        <taxon>Actinomycetes</taxon>
        <taxon>Micromonosporales</taxon>
        <taxon>Micromonosporaceae</taxon>
        <taxon>Catellatospora</taxon>
    </lineage>
</organism>
<dbReference type="InterPro" id="IPR006311">
    <property type="entry name" value="TAT_signal"/>
</dbReference>
<protein>
    <submittedName>
        <fullName evidence="2">Uncharacterized protein</fullName>
    </submittedName>
</protein>
<keyword evidence="1" id="KW-1133">Transmembrane helix</keyword>
<dbReference type="AlphaFoldDB" id="A0A8J3JZT5"/>
<name>A0A8J3JZT5_9ACTN</name>
<evidence type="ECO:0000313" key="3">
    <source>
        <dbReference type="Proteomes" id="UP000619293"/>
    </source>
</evidence>
<keyword evidence="3" id="KW-1185">Reference proteome</keyword>
<evidence type="ECO:0000313" key="2">
    <source>
        <dbReference type="EMBL" id="GIF90271.1"/>
    </source>
</evidence>
<sequence>MHIHVSRRALLRTAAIGAASLAAGMPVAASGAPVRGGHLLAVAGLGFGLTGQGVVYGYRILAPAGTYRSAADGATPVATVLGQLRGTKIMVTNGVAAELNRSLTAIAGGTWTVANPATSMTPPAGMEVIAFLPRRSLGSPLTIAGEPTAVRHIYALPYRYA</sequence>
<gene>
    <name evidence="2" type="ORF">Cch02nite_37150</name>
</gene>
<dbReference type="EMBL" id="BONG01000021">
    <property type="protein sequence ID" value="GIF90271.1"/>
    <property type="molecule type" value="Genomic_DNA"/>
</dbReference>
<dbReference type="PROSITE" id="PS51318">
    <property type="entry name" value="TAT"/>
    <property type="match status" value="1"/>
</dbReference>
<proteinExistence type="predicted"/>